<evidence type="ECO:0000313" key="2">
    <source>
        <dbReference type="EMBL" id="CAH2097418.1"/>
    </source>
</evidence>
<reference evidence="2" key="1">
    <citation type="submission" date="2022-03" db="EMBL/GenBank/DDBJ databases">
        <authorList>
            <person name="Tunstrom K."/>
        </authorList>
    </citation>
    <scope>NUCLEOTIDE SEQUENCE</scope>
</reference>
<name>A0AAU9UE16_EUPED</name>
<comment type="caution">
    <text evidence="2">The sequence shown here is derived from an EMBL/GenBank/DDBJ whole genome shotgun (WGS) entry which is preliminary data.</text>
</comment>
<feature type="compositionally biased region" description="Basic and acidic residues" evidence="1">
    <location>
        <begin position="23"/>
        <end position="51"/>
    </location>
</feature>
<protein>
    <submittedName>
        <fullName evidence="2">Uncharacterized protein</fullName>
    </submittedName>
</protein>
<feature type="region of interest" description="Disordered" evidence="1">
    <location>
        <begin position="21"/>
        <end position="51"/>
    </location>
</feature>
<organism evidence="2 3">
    <name type="scientific">Euphydryas editha</name>
    <name type="common">Edith's checkerspot</name>
    <dbReference type="NCBI Taxonomy" id="104508"/>
    <lineage>
        <taxon>Eukaryota</taxon>
        <taxon>Metazoa</taxon>
        <taxon>Ecdysozoa</taxon>
        <taxon>Arthropoda</taxon>
        <taxon>Hexapoda</taxon>
        <taxon>Insecta</taxon>
        <taxon>Pterygota</taxon>
        <taxon>Neoptera</taxon>
        <taxon>Endopterygota</taxon>
        <taxon>Lepidoptera</taxon>
        <taxon>Glossata</taxon>
        <taxon>Ditrysia</taxon>
        <taxon>Papilionoidea</taxon>
        <taxon>Nymphalidae</taxon>
        <taxon>Nymphalinae</taxon>
        <taxon>Euphydryas</taxon>
    </lineage>
</organism>
<dbReference type="EMBL" id="CAKOGL010000018">
    <property type="protein sequence ID" value="CAH2097418.1"/>
    <property type="molecule type" value="Genomic_DNA"/>
</dbReference>
<dbReference type="AlphaFoldDB" id="A0AAU9UE16"/>
<gene>
    <name evidence="2" type="ORF">EEDITHA_LOCUS12646</name>
</gene>
<proteinExistence type="predicted"/>
<evidence type="ECO:0000313" key="3">
    <source>
        <dbReference type="Proteomes" id="UP001153954"/>
    </source>
</evidence>
<feature type="region of interest" description="Disordered" evidence="1">
    <location>
        <begin position="69"/>
        <end position="108"/>
    </location>
</feature>
<accession>A0AAU9UE16</accession>
<keyword evidence="3" id="KW-1185">Reference proteome</keyword>
<dbReference type="Proteomes" id="UP001153954">
    <property type="component" value="Unassembled WGS sequence"/>
</dbReference>
<evidence type="ECO:0000256" key="1">
    <source>
        <dbReference type="SAM" id="MobiDB-lite"/>
    </source>
</evidence>
<sequence>MIENYKFDRVRAWRYARTHRNCPSREQHQSFKITPYEKHDDHPDSPVHDNDYTKEEWRLLNDLYDDVFPTSQTEDKTNESLANDSHNVILGSEERTPMPSPLSGQNLNFRSPLTEDLVDALNKEIVPI</sequence>